<dbReference type="STRING" id="34475.A0A4Y9YJB8"/>
<comment type="caution">
    <text evidence="3">The sequence shown here is derived from an EMBL/GenBank/DDBJ whole genome shotgun (WGS) entry which is preliminary data.</text>
</comment>
<dbReference type="Gene3D" id="2.60.120.620">
    <property type="entry name" value="q2cbj1_9rhob like domain"/>
    <property type="match status" value="1"/>
</dbReference>
<dbReference type="InterPro" id="IPR005123">
    <property type="entry name" value="Oxoglu/Fe-dep_dioxygenase_dom"/>
</dbReference>
<dbReference type="PANTHER" id="PTHR33099">
    <property type="entry name" value="FE2OG DIOXYGENASE DOMAIN-CONTAINING PROTEIN"/>
    <property type="match status" value="1"/>
</dbReference>
<dbReference type="InterPro" id="IPR044862">
    <property type="entry name" value="Pro_4_hyd_alph_FE2OG_OXY"/>
</dbReference>
<dbReference type="EMBL" id="SEKV01000159">
    <property type="protein sequence ID" value="TFY62636.1"/>
    <property type="molecule type" value="Genomic_DNA"/>
</dbReference>
<keyword evidence="1" id="KW-0408">Iron</keyword>
<comment type="similarity">
    <text evidence="1">Belongs to the iron/ascorbate-dependent oxidoreductase family.</text>
</comment>
<keyword evidence="1" id="KW-0479">Metal-binding</keyword>
<dbReference type="PANTHER" id="PTHR33099:SF14">
    <property type="entry name" value="PROLYL 4-HYDROXYLASE ALPHA SUBUNIT FE(2+) 2OG DIOXYGENASE DOMAIN-CONTAINING PROTEIN"/>
    <property type="match status" value="1"/>
</dbReference>
<dbReference type="PROSITE" id="PS51471">
    <property type="entry name" value="FE2OG_OXY"/>
    <property type="match status" value="1"/>
</dbReference>
<keyword evidence="1" id="KW-0560">Oxidoreductase</keyword>
<evidence type="ECO:0000313" key="4">
    <source>
        <dbReference type="Proteomes" id="UP000298390"/>
    </source>
</evidence>
<dbReference type="AlphaFoldDB" id="A0A4Y9YJB8"/>
<reference evidence="3 4" key="1">
    <citation type="submission" date="2019-01" db="EMBL/GenBank/DDBJ databases">
        <title>Genome sequencing of the rare red list fungi Fomitopsis rosea.</title>
        <authorList>
            <person name="Buettner E."/>
            <person name="Kellner H."/>
        </authorList>
    </citation>
    <scope>NUCLEOTIDE SEQUENCE [LARGE SCALE GENOMIC DNA]</scope>
    <source>
        <strain evidence="3 4">DSM 105464</strain>
    </source>
</reference>
<dbReference type="Proteomes" id="UP000298390">
    <property type="component" value="Unassembled WGS sequence"/>
</dbReference>
<accession>A0A4Y9YJB8</accession>
<organism evidence="3 4">
    <name type="scientific">Rhodofomes roseus</name>
    <dbReference type="NCBI Taxonomy" id="34475"/>
    <lineage>
        <taxon>Eukaryota</taxon>
        <taxon>Fungi</taxon>
        <taxon>Dikarya</taxon>
        <taxon>Basidiomycota</taxon>
        <taxon>Agaricomycotina</taxon>
        <taxon>Agaricomycetes</taxon>
        <taxon>Polyporales</taxon>
        <taxon>Rhodofomes</taxon>
    </lineage>
</organism>
<evidence type="ECO:0000256" key="1">
    <source>
        <dbReference type="RuleBase" id="RU003682"/>
    </source>
</evidence>
<proteinExistence type="inferred from homology"/>
<feature type="domain" description="Fe2OG dioxygenase" evidence="2">
    <location>
        <begin position="121"/>
        <end position="220"/>
    </location>
</feature>
<dbReference type="GO" id="GO:0046872">
    <property type="term" value="F:metal ion binding"/>
    <property type="evidence" value="ECO:0007669"/>
    <property type="project" value="UniProtKB-KW"/>
</dbReference>
<gene>
    <name evidence="3" type="ORF">EVJ58_g3748</name>
</gene>
<evidence type="ECO:0000313" key="3">
    <source>
        <dbReference type="EMBL" id="TFY62636.1"/>
    </source>
</evidence>
<dbReference type="GO" id="GO:0016491">
    <property type="term" value="F:oxidoreductase activity"/>
    <property type="evidence" value="ECO:0007669"/>
    <property type="project" value="UniProtKB-KW"/>
</dbReference>
<sequence>MSSLEEQLLGLRDCIQNKPPYCSGTLKLPSEDFLLYYGKGDDVRRIDLSTATEESAKHLAESCDSATFGLNNQDVLDESYRKAGKLDRKHFSAAFDLASTGLLGIIETELIERNKESPSIRAELYKLNVYGPGSFFKAHQDTPRSTDMFGSLVVVYPTVHEGGALVLRHGGKEWTFDSSRIIADQKEPRLAYIAFFSDVEHEVLQVQSGYRITITYNLYYNSPQPSDLPVRPLTFESSLKAALQHLLDDPTFLPEGGHLGFCLSHQYPVESDRGAGAKALSEVSGMLKGSDASLASVFTALGLRSRLEFVVEDNEVWIESEEGGSTHMIAYVLFDEYAPDIEETTVESQLFEVLRDIGGKLATRIPPLYPGRNAIEPAVHVHWVVSPSSNTGFKFKTRYLTYGNEALPGMQYTHLCILADVGDSSERRRSWYSRVGARR</sequence>
<dbReference type="Pfam" id="PF13640">
    <property type="entry name" value="2OG-FeII_Oxy_3"/>
    <property type="match status" value="1"/>
</dbReference>
<protein>
    <recommendedName>
        <fullName evidence="2">Fe2OG dioxygenase domain-containing protein</fullName>
    </recommendedName>
</protein>
<name>A0A4Y9YJB8_9APHY</name>
<evidence type="ECO:0000259" key="2">
    <source>
        <dbReference type="PROSITE" id="PS51471"/>
    </source>
</evidence>